<dbReference type="RefSeq" id="WP_263004386.1">
    <property type="nucleotide sequence ID" value="NZ_JAOTEM010000005.1"/>
</dbReference>
<dbReference type="Proteomes" id="UP001208649">
    <property type="component" value="Unassembled WGS sequence"/>
</dbReference>
<evidence type="ECO:0000313" key="2">
    <source>
        <dbReference type="EMBL" id="MCU7618859.1"/>
    </source>
</evidence>
<reference evidence="3" key="1">
    <citation type="submission" date="2023-07" db="EMBL/GenBank/DDBJ databases">
        <title>Chryseobacterium sp. strain PBS4-4 Genome sequencing and assembly.</title>
        <authorList>
            <person name="Jung Y."/>
        </authorList>
    </citation>
    <scope>NUCLEOTIDE SEQUENCE [LARGE SCALE GENOMIC DNA]</scope>
    <source>
        <strain evidence="3">PBS4-4</strain>
    </source>
</reference>
<keyword evidence="3" id="KW-1185">Reference proteome</keyword>
<comment type="caution">
    <text evidence="2">The sequence shown here is derived from an EMBL/GenBank/DDBJ whole genome shotgun (WGS) entry which is preliminary data.</text>
</comment>
<keyword evidence="1" id="KW-0175">Coiled coil</keyword>
<evidence type="ECO:0000313" key="3">
    <source>
        <dbReference type="Proteomes" id="UP001208649"/>
    </source>
</evidence>
<name>A0ABT2WBQ7_9FLAO</name>
<evidence type="ECO:0000256" key="1">
    <source>
        <dbReference type="SAM" id="Coils"/>
    </source>
</evidence>
<feature type="coiled-coil region" evidence="1">
    <location>
        <begin position="87"/>
        <end position="114"/>
    </location>
</feature>
<gene>
    <name evidence="2" type="ORF">NZ698_16890</name>
</gene>
<accession>A0ABT2WBQ7</accession>
<protein>
    <recommendedName>
        <fullName evidence="4">XRE family transcriptional regulator</fullName>
    </recommendedName>
</protein>
<dbReference type="EMBL" id="JAOTEM010000005">
    <property type="protein sequence ID" value="MCU7618859.1"/>
    <property type="molecule type" value="Genomic_DNA"/>
</dbReference>
<sequence>MPYRMEDNKQTLHIGQVLKAHIDRNKISKSALARYIGKDPGVILHYQKRESLQLSVLWELSLAVKHNFFSDIASKLPTEFSTDVPKDQSKDIRISELEREIEILKAEKNMLLQVLQNK</sequence>
<proteinExistence type="predicted"/>
<evidence type="ECO:0008006" key="4">
    <source>
        <dbReference type="Google" id="ProtNLM"/>
    </source>
</evidence>
<organism evidence="2 3">
    <name type="scientific">Chryseobacterium edaphi</name>
    <dbReference type="NCBI Taxonomy" id="2976532"/>
    <lineage>
        <taxon>Bacteria</taxon>
        <taxon>Pseudomonadati</taxon>
        <taxon>Bacteroidota</taxon>
        <taxon>Flavobacteriia</taxon>
        <taxon>Flavobacteriales</taxon>
        <taxon>Weeksellaceae</taxon>
        <taxon>Chryseobacterium group</taxon>
        <taxon>Chryseobacterium</taxon>
    </lineage>
</organism>